<keyword evidence="1" id="KW-0812">Transmembrane</keyword>
<feature type="transmembrane region" description="Helical" evidence="1">
    <location>
        <begin position="53"/>
        <end position="73"/>
    </location>
</feature>
<evidence type="ECO:0000256" key="1">
    <source>
        <dbReference type="SAM" id="Phobius"/>
    </source>
</evidence>
<proteinExistence type="predicted"/>
<keyword evidence="1" id="KW-1133">Transmembrane helix</keyword>
<evidence type="ECO:0000313" key="2">
    <source>
        <dbReference type="EMBL" id="MBF0636311.1"/>
    </source>
</evidence>
<reference evidence="2 3" key="1">
    <citation type="journal article" date="2020" name="Microorganisms">
        <title>Simultaneous Genome Sequencing of Prosthecochloris ethylica and Desulfuromonas acetoxidans within a Syntrophic Mixture Reveals Unique Pili and Protein Interactions.</title>
        <authorList>
            <person name="Kyndt J.A."/>
            <person name="Van Beeumen J.J."/>
            <person name="Meyer T.E."/>
        </authorList>
    </citation>
    <scope>NUCLEOTIDE SEQUENCE [LARGE SCALE GENOMIC DNA]</scope>
    <source>
        <strain evidence="2 3">N3</strain>
    </source>
</reference>
<keyword evidence="1" id="KW-0472">Membrane</keyword>
<evidence type="ECO:0000313" key="3">
    <source>
        <dbReference type="Proteomes" id="UP000619838"/>
    </source>
</evidence>
<sequence>MQQVFEYPMTYPAWWLDYYYLFTWLLAMMVLAAGWAFFFRFGKFSYGIDLGCLWKSTLLLVLTTVSLGAPNYYNTRFLAEHGQEGDRVVLTDGNVVYEDRNGRDTAFRPEDIVRIYQEEMTFNPPPKIFIVARTGGARDSVFVTENLSEYQQLLDELSEVTGIALERP</sequence>
<accession>A0ABR9XR75</accession>
<organism evidence="2 3">
    <name type="scientific">Prosthecochloris ethylica</name>
    <dbReference type="NCBI Taxonomy" id="2743976"/>
    <lineage>
        <taxon>Bacteria</taxon>
        <taxon>Pseudomonadati</taxon>
        <taxon>Chlorobiota</taxon>
        <taxon>Chlorobiia</taxon>
        <taxon>Chlorobiales</taxon>
        <taxon>Chlorobiaceae</taxon>
        <taxon>Prosthecochloris</taxon>
    </lineage>
</organism>
<comment type="caution">
    <text evidence="2">The sequence shown here is derived from an EMBL/GenBank/DDBJ whole genome shotgun (WGS) entry which is preliminary data.</text>
</comment>
<feature type="transmembrane region" description="Helical" evidence="1">
    <location>
        <begin position="18"/>
        <end position="41"/>
    </location>
</feature>
<name>A0ABR9XR75_9CHLB</name>
<protein>
    <submittedName>
        <fullName evidence="2">Uncharacterized protein</fullName>
    </submittedName>
</protein>
<keyword evidence="3" id="KW-1185">Reference proteome</keyword>
<gene>
    <name evidence="2" type="ORF">INT08_03835</name>
</gene>
<dbReference type="RefSeq" id="WP_114608016.1">
    <property type="nucleotide sequence ID" value="NZ_JABVZQ010000001.1"/>
</dbReference>
<dbReference type="EMBL" id="JADGII010000004">
    <property type="protein sequence ID" value="MBF0636311.1"/>
    <property type="molecule type" value="Genomic_DNA"/>
</dbReference>
<dbReference type="Proteomes" id="UP000619838">
    <property type="component" value="Unassembled WGS sequence"/>
</dbReference>